<sequence>MDNLIANGDMVMGRNGDPEMISGLKELIQRVMLRLSVKRGGFPYNQQLGSRLAQLDLNQTDEFTLLAAVREALADLEEVTVSGIEKTLDRETQTLYLTVYLVVNGREAIVELNDQLW</sequence>
<organism evidence="1 2">
    <name type="scientific">Massiliimalia timonensis</name>
    <dbReference type="NCBI Taxonomy" id="1987501"/>
    <lineage>
        <taxon>Bacteria</taxon>
        <taxon>Bacillati</taxon>
        <taxon>Bacillota</taxon>
        <taxon>Clostridia</taxon>
        <taxon>Eubacteriales</taxon>
        <taxon>Oscillospiraceae</taxon>
        <taxon>Massiliimalia</taxon>
    </lineage>
</organism>
<accession>A0A8J6NZV0</accession>
<dbReference type="Gene3D" id="3.10.450.40">
    <property type="match status" value="1"/>
</dbReference>
<dbReference type="Proteomes" id="UP000632659">
    <property type="component" value="Unassembled WGS sequence"/>
</dbReference>
<dbReference type="OrthoDB" id="1734456at2"/>
<dbReference type="InterPro" id="IPR020288">
    <property type="entry name" value="Sheath_initiator"/>
</dbReference>
<dbReference type="Pfam" id="PF10934">
    <property type="entry name" value="Sheath_initiator"/>
    <property type="match status" value="1"/>
</dbReference>
<proteinExistence type="predicted"/>
<reference evidence="1" key="1">
    <citation type="submission" date="2020-08" db="EMBL/GenBank/DDBJ databases">
        <title>Genome public.</title>
        <authorList>
            <person name="Liu C."/>
            <person name="Sun Q."/>
        </authorList>
    </citation>
    <scope>NUCLEOTIDE SEQUENCE</scope>
    <source>
        <strain evidence="1">NSJ-15</strain>
    </source>
</reference>
<keyword evidence="1" id="KW-0808">Transferase</keyword>
<name>A0A8J6NZV0_9FIRM</name>
<protein>
    <submittedName>
        <fullName evidence="1">Histidine kinase</fullName>
    </submittedName>
</protein>
<keyword evidence="2" id="KW-1185">Reference proteome</keyword>
<dbReference type="EMBL" id="JACRTL010000001">
    <property type="protein sequence ID" value="MBC8610054.1"/>
    <property type="molecule type" value="Genomic_DNA"/>
</dbReference>
<dbReference type="RefSeq" id="WP_093988470.1">
    <property type="nucleotide sequence ID" value="NZ_FYDD01000003.1"/>
</dbReference>
<evidence type="ECO:0000313" key="2">
    <source>
        <dbReference type="Proteomes" id="UP000632659"/>
    </source>
</evidence>
<dbReference type="GO" id="GO:0016301">
    <property type="term" value="F:kinase activity"/>
    <property type="evidence" value="ECO:0007669"/>
    <property type="project" value="UniProtKB-KW"/>
</dbReference>
<comment type="caution">
    <text evidence="1">The sequence shown here is derived from an EMBL/GenBank/DDBJ whole genome shotgun (WGS) entry which is preliminary data.</text>
</comment>
<gene>
    <name evidence="1" type="ORF">H8702_02815</name>
</gene>
<keyword evidence="1" id="KW-0418">Kinase</keyword>
<dbReference type="AlphaFoldDB" id="A0A8J6NZV0"/>
<dbReference type="SUPFAM" id="SSF160719">
    <property type="entry name" value="gpW/gp25-like"/>
    <property type="match status" value="1"/>
</dbReference>
<evidence type="ECO:0000313" key="1">
    <source>
        <dbReference type="EMBL" id="MBC8610054.1"/>
    </source>
</evidence>